<accession>A0A9P8YJS4</accession>
<evidence type="ECO:0000313" key="2">
    <source>
        <dbReference type="EMBL" id="KAH7040314.1"/>
    </source>
</evidence>
<proteinExistence type="predicted"/>
<evidence type="ECO:0000256" key="1">
    <source>
        <dbReference type="SAM" id="MobiDB-lite"/>
    </source>
</evidence>
<feature type="compositionally biased region" description="Basic residues" evidence="1">
    <location>
        <begin position="9"/>
        <end position="23"/>
    </location>
</feature>
<dbReference type="EMBL" id="JAGTJQ010000001">
    <property type="protein sequence ID" value="KAH7040314.1"/>
    <property type="molecule type" value="Genomic_DNA"/>
</dbReference>
<evidence type="ECO:0000313" key="3">
    <source>
        <dbReference type="Proteomes" id="UP000756346"/>
    </source>
</evidence>
<dbReference type="RefSeq" id="XP_046018369.1">
    <property type="nucleotide sequence ID" value="XM_046152254.1"/>
</dbReference>
<gene>
    <name evidence="2" type="ORF">B0I36DRAFT_310438</name>
</gene>
<feature type="region of interest" description="Disordered" evidence="1">
    <location>
        <begin position="69"/>
        <end position="97"/>
    </location>
</feature>
<sequence length="439" mass="48003">MNAKPERNKLRRKLQKVNHHHASTHSSRATTPDVKMVPPSLSQHTSPIPLQPTKFEPVISTTCEVNNPSREQHVHRNRAASDPRGGISRLHRLGPTRRPDHLANIAEAGSERSNSPLPIIPEFAHLSSNGSKRAAVIAKPGDATRLSGHKQAYSTSSIPDSPIQPVRERRYAKTPIRSIEQLENASARDAVTAQKVSSVDLIAESYRVLIEADRSLLRTPKPANALPLRRASQSTTEDVCETVVVAASESESEDDWFDPETPRAEHFVPITSGGGARRSPRPADSPLSDAGTLVGPEEIAAAIYFKPSFSPGSTPILHDFVQQTEPTSPSTTTFSMDRNPGLSICLDLLSRELLSAAAGSPMRPGSETSALQLQTMIEAYENLRDQATRLGLGTEQALATRDMFDTWIQALRLVQAKISIRNLPARAIERRRPAMAELE</sequence>
<dbReference type="GeneID" id="70181800"/>
<comment type="caution">
    <text evidence="2">The sequence shown here is derived from an EMBL/GenBank/DDBJ whole genome shotgun (WGS) entry which is preliminary data.</text>
</comment>
<keyword evidence="3" id="KW-1185">Reference proteome</keyword>
<protein>
    <recommendedName>
        <fullName evidence="4">Mating-type switching protein swi10</fullName>
    </recommendedName>
</protein>
<organism evidence="2 3">
    <name type="scientific">Microdochium trichocladiopsis</name>
    <dbReference type="NCBI Taxonomy" id="1682393"/>
    <lineage>
        <taxon>Eukaryota</taxon>
        <taxon>Fungi</taxon>
        <taxon>Dikarya</taxon>
        <taxon>Ascomycota</taxon>
        <taxon>Pezizomycotina</taxon>
        <taxon>Sordariomycetes</taxon>
        <taxon>Xylariomycetidae</taxon>
        <taxon>Xylariales</taxon>
        <taxon>Microdochiaceae</taxon>
        <taxon>Microdochium</taxon>
    </lineage>
</organism>
<dbReference type="AlphaFoldDB" id="A0A9P8YJS4"/>
<feature type="region of interest" description="Disordered" evidence="1">
    <location>
        <begin position="250"/>
        <end position="289"/>
    </location>
</feature>
<dbReference type="OrthoDB" id="5232891at2759"/>
<evidence type="ECO:0008006" key="4">
    <source>
        <dbReference type="Google" id="ProtNLM"/>
    </source>
</evidence>
<name>A0A9P8YJS4_9PEZI</name>
<dbReference type="Proteomes" id="UP000756346">
    <property type="component" value="Unassembled WGS sequence"/>
</dbReference>
<reference evidence="2" key="1">
    <citation type="journal article" date="2021" name="Nat. Commun.">
        <title>Genetic determinants of endophytism in the Arabidopsis root mycobiome.</title>
        <authorList>
            <person name="Mesny F."/>
            <person name="Miyauchi S."/>
            <person name="Thiergart T."/>
            <person name="Pickel B."/>
            <person name="Atanasova L."/>
            <person name="Karlsson M."/>
            <person name="Huettel B."/>
            <person name="Barry K.W."/>
            <person name="Haridas S."/>
            <person name="Chen C."/>
            <person name="Bauer D."/>
            <person name="Andreopoulos W."/>
            <person name="Pangilinan J."/>
            <person name="LaButti K."/>
            <person name="Riley R."/>
            <person name="Lipzen A."/>
            <person name="Clum A."/>
            <person name="Drula E."/>
            <person name="Henrissat B."/>
            <person name="Kohler A."/>
            <person name="Grigoriev I.V."/>
            <person name="Martin F.M."/>
            <person name="Hacquard S."/>
        </authorList>
    </citation>
    <scope>NUCLEOTIDE SEQUENCE</scope>
    <source>
        <strain evidence="2">MPI-CAGE-CH-0230</strain>
    </source>
</reference>
<feature type="region of interest" description="Disordered" evidence="1">
    <location>
        <begin position="1"/>
        <end position="53"/>
    </location>
</feature>